<evidence type="ECO:0000256" key="10">
    <source>
        <dbReference type="HAMAP-Rule" id="MF_02002"/>
    </source>
</evidence>
<gene>
    <name evidence="10 13" type="primary">ileS</name>
    <name evidence="13" type="ORF">STABA_v1c07820</name>
</gene>
<comment type="subunit">
    <text evidence="10">Monomer.</text>
</comment>
<dbReference type="AlphaFoldDB" id="A0A6I6CCW8"/>
<feature type="binding site" evidence="10">
    <location>
        <position position="883"/>
    </location>
    <ligand>
        <name>Zn(2+)</name>
        <dbReference type="ChEBI" id="CHEBI:29105"/>
    </ligand>
</feature>
<dbReference type="OrthoDB" id="9810365at2"/>
<evidence type="ECO:0000256" key="4">
    <source>
        <dbReference type="ARBA" id="ARBA00022741"/>
    </source>
</evidence>
<evidence type="ECO:0000256" key="2">
    <source>
        <dbReference type="ARBA" id="ARBA00022490"/>
    </source>
</evidence>
<feature type="binding site" evidence="10">
    <location>
        <position position="552"/>
    </location>
    <ligand>
        <name>L-isoleucyl-5'-AMP</name>
        <dbReference type="ChEBI" id="CHEBI:178002"/>
    </ligand>
</feature>
<keyword evidence="4 10" id="KW-0547">Nucleotide-binding</keyword>
<evidence type="ECO:0000256" key="6">
    <source>
        <dbReference type="ARBA" id="ARBA00022917"/>
    </source>
</evidence>
<sequence>MNKNYKDTLLISNTDFDMKADLKTKEPIMQREWEKLNIYNKKIEANKNKPQFVLHDGPPYANGNIHVGHALNKILKDFIVRWKNYTGFKSPYIMGWDTHGLPIETAVTKSGVDRKSVPPARFRKLCEEYALGQVEIQTEQFKRLGIFSDYDVKYITLTKGYESSQLRLFAKMVEKGLIYRGLKPIYWSPSSESALAEAEIEYKDVRSPSIYVGFPIVNNDEFKDTHIVIWTTTPWTLPSNQLTCVGKDIDYVQVAVEGKNTKYILAKKLLEEVSETIGWENVKVLKEFKGEKLNNIYYQHPWFDDKTAPIFLGDHVSDEAGTGLVHSAGGFGEDDFNIVTANGMEAFVPIDDQGKFNSKINDKRLEGVFYEDANKIIGVELENKGLALKLKFVKHSYPHDWRTKLPIIYRATSQWFVSLDKVKKEIDDVIVKNVKTQPEWAKERLRNIIGDRNDWTISRQRLWGVPIIAFYDKNLEPVFDYKVVNYAVKVLEEKGTNAWFELDADEFLEPENRNKGWTKEKDILDVWFDSGSSNIALEDNFKLARPYDVYLEGTDQYRGWFNSSMINSVVYDGKPAYKELISHGMTNDEQGKKMSKSIGNTIDPLEIANDLGVDILRLWVASADYTDDQKLGKEILKQVSENYRKLRNTLRFLLSNLSDFDSQKNYQNEFKDVDLFALHNLTTVKNKFIASFNDYNFNIALKHLNNYVVNDLSAFYLDFIKDIVYVEGQDSVRRRQVQTVMYEQLWALLDMLKPILIHTVEEAYKNIKNLQLEESIHLLDLREQNFLKDNEFVDKWKTVLKLRDDVNEALEKARNEKIIKKGFEAKITLSLKSEYDYIKQIDDLSQILIVNSIDFDENAKDANNNNVAAVKVELKQGLKCERCWAIFDQLVEDICQRCYDVINT</sequence>
<dbReference type="GO" id="GO:0005524">
    <property type="term" value="F:ATP binding"/>
    <property type="evidence" value="ECO:0007669"/>
    <property type="project" value="UniProtKB-UniRule"/>
</dbReference>
<feature type="binding site" evidence="10">
    <location>
        <position position="898"/>
    </location>
    <ligand>
        <name>Zn(2+)</name>
        <dbReference type="ChEBI" id="CHEBI:29105"/>
    </ligand>
</feature>
<feature type="binding site" evidence="10">
    <location>
        <position position="895"/>
    </location>
    <ligand>
        <name>Zn(2+)</name>
        <dbReference type="ChEBI" id="CHEBI:29105"/>
    </ligand>
</feature>
<dbReference type="GO" id="GO:0005829">
    <property type="term" value="C:cytosol"/>
    <property type="evidence" value="ECO:0007669"/>
    <property type="project" value="TreeGrafter"/>
</dbReference>
<evidence type="ECO:0000256" key="5">
    <source>
        <dbReference type="ARBA" id="ARBA00022840"/>
    </source>
</evidence>
<dbReference type="PANTHER" id="PTHR42765:SF1">
    <property type="entry name" value="ISOLEUCINE--TRNA LIGASE, MITOCHONDRIAL"/>
    <property type="match status" value="1"/>
</dbReference>
<dbReference type="GO" id="GO:0004822">
    <property type="term" value="F:isoleucine-tRNA ligase activity"/>
    <property type="evidence" value="ECO:0007669"/>
    <property type="project" value="UniProtKB-UniRule"/>
</dbReference>
<keyword evidence="5 10" id="KW-0067">ATP-binding</keyword>
<keyword evidence="7 10" id="KW-0030">Aminoacyl-tRNA synthetase</keyword>
<evidence type="ECO:0000256" key="1">
    <source>
        <dbReference type="ARBA" id="ARBA00006887"/>
    </source>
</evidence>
<feature type="short sequence motif" description="'HIGH' region" evidence="10">
    <location>
        <begin position="59"/>
        <end position="69"/>
    </location>
</feature>
<dbReference type="InterPro" id="IPR002300">
    <property type="entry name" value="aa-tRNA-synth_Ia"/>
</dbReference>
<dbReference type="RefSeq" id="WP_156006794.1">
    <property type="nucleotide sequence ID" value="NZ_CP046276.1"/>
</dbReference>
<keyword evidence="2 10" id="KW-0963">Cytoplasm</keyword>
<evidence type="ECO:0000256" key="7">
    <source>
        <dbReference type="ARBA" id="ARBA00023146"/>
    </source>
</evidence>
<comment type="similarity">
    <text evidence="1 10">Belongs to the class-I aminoacyl-tRNA synthetase family. IleS type 1 subfamily.</text>
</comment>
<dbReference type="InterPro" id="IPR050081">
    <property type="entry name" value="Ile-tRNA_ligase"/>
</dbReference>
<keyword evidence="10" id="KW-0862">Zinc</keyword>
<dbReference type="InterPro" id="IPR002301">
    <property type="entry name" value="Ile-tRNA-ligase"/>
</dbReference>
<dbReference type="PRINTS" id="PR00984">
    <property type="entry name" value="TRNASYNTHILE"/>
</dbReference>
<dbReference type="InterPro" id="IPR001412">
    <property type="entry name" value="aa-tRNA-synth_I_CS"/>
</dbReference>
<dbReference type="KEGG" id="stab:STABA_v1c07820"/>
<keyword evidence="3 10" id="KW-0436">Ligase</keyword>
<dbReference type="InterPro" id="IPR013155">
    <property type="entry name" value="M/V/L/I-tRNA-synth_anticd-bd"/>
</dbReference>
<dbReference type="SUPFAM" id="SSF50677">
    <property type="entry name" value="ValRS/IleRS/LeuRS editing domain"/>
    <property type="match status" value="1"/>
</dbReference>
<dbReference type="InterPro" id="IPR009080">
    <property type="entry name" value="tRNAsynth_Ia_anticodon-bd"/>
</dbReference>
<feature type="binding site" evidence="10">
    <location>
        <position position="596"/>
    </location>
    <ligand>
        <name>ATP</name>
        <dbReference type="ChEBI" id="CHEBI:30616"/>
    </ligand>
</feature>
<evidence type="ECO:0000313" key="14">
    <source>
        <dbReference type="Proteomes" id="UP000424468"/>
    </source>
</evidence>
<dbReference type="SUPFAM" id="SSF52374">
    <property type="entry name" value="Nucleotidylyl transferase"/>
    <property type="match status" value="1"/>
</dbReference>
<comment type="cofactor">
    <cofactor evidence="10">
        <name>Zn(2+)</name>
        <dbReference type="ChEBI" id="CHEBI:29105"/>
    </cofactor>
    <text evidence="10">Binds 1 zinc ion per subunit.</text>
</comment>
<dbReference type="Gene3D" id="1.10.730.20">
    <property type="match status" value="1"/>
</dbReference>
<evidence type="ECO:0000259" key="12">
    <source>
        <dbReference type="Pfam" id="PF08264"/>
    </source>
</evidence>
<evidence type="ECO:0000256" key="9">
    <source>
        <dbReference type="ARBA" id="ARBA00048359"/>
    </source>
</evidence>
<dbReference type="InterPro" id="IPR023585">
    <property type="entry name" value="Ile-tRNA-ligase_type1"/>
</dbReference>
<dbReference type="SUPFAM" id="SSF47323">
    <property type="entry name" value="Anticodon-binding domain of a subclass of class I aminoacyl-tRNA synthetases"/>
    <property type="match status" value="1"/>
</dbReference>
<feature type="binding site" evidence="10">
    <location>
        <position position="880"/>
    </location>
    <ligand>
        <name>Zn(2+)</name>
        <dbReference type="ChEBI" id="CHEBI:29105"/>
    </ligand>
</feature>
<dbReference type="Pfam" id="PF00133">
    <property type="entry name" value="tRNA-synt_1"/>
    <property type="match status" value="1"/>
</dbReference>
<proteinExistence type="inferred from homology"/>
<dbReference type="Gene3D" id="3.90.740.10">
    <property type="entry name" value="Valyl/Leucyl/Isoleucyl-tRNA synthetase, editing domain"/>
    <property type="match status" value="1"/>
</dbReference>
<dbReference type="Proteomes" id="UP000424468">
    <property type="component" value="Chromosome"/>
</dbReference>
<feature type="domain" description="Methionyl/Valyl/Leucyl/Isoleucyl-tRNA synthetase anticodon-binding" evidence="12">
    <location>
        <begin position="677"/>
        <end position="827"/>
    </location>
</feature>
<dbReference type="EMBL" id="CP046276">
    <property type="protein sequence ID" value="QGS52138.1"/>
    <property type="molecule type" value="Genomic_DNA"/>
</dbReference>
<keyword evidence="14" id="KW-1185">Reference proteome</keyword>
<dbReference type="InterPro" id="IPR009008">
    <property type="entry name" value="Val/Leu/Ile-tRNA-synth_edit"/>
</dbReference>
<evidence type="ECO:0000256" key="8">
    <source>
        <dbReference type="ARBA" id="ARBA00025217"/>
    </source>
</evidence>
<dbReference type="GO" id="GO:0008270">
    <property type="term" value="F:zinc ion binding"/>
    <property type="evidence" value="ECO:0007669"/>
    <property type="project" value="UniProtKB-UniRule"/>
</dbReference>
<dbReference type="NCBIfam" id="TIGR00392">
    <property type="entry name" value="ileS"/>
    <property type="match status" value="1"/>
</dbReference>
<comment type="catalytic activity">
    <reaction evidence="9 10">
        <text>tRNA(Ile) + L-isoleucine + ATP = L-isoleucyl-tRNA(Ile) + AMP + diphosphate</text>
        <dbReference type="Rhea" id="RHEA:11060"/>
        <dbReference type="Rhea" id="RHEA-COMP:9666"/>
        <dbReference type="Rhea" id="RHEA-COMP:9695"/>
        <dbReference type="ChEBI" id="CHEBI:30616"/>
        <dbReference type="ChEBI" id="CHEBI:33019"/>
        <dbReference type="ChEBI" id="CHEBI:58045"/>
        <dbReference type="ChEBI" id="CHEBI:78442"/>
        <dbReference type="ChEBI" id="CHEBI:78528"/>
        <dbReference type="ChEBI" id="CHEBI:456215"/>
        <dbReference type="EC" id="6.1.1.5"/>
    </reaction>
</comment>
<feature type="domain" description="Aminoacyl-tRNA synthetase class Ia" evidence="11">
    <location>
        <begin position="30"/>
        <end position="631"/>
    </location>
</feature>
<dbReference type="Gene3D" id="3.40.50.620">
    <property type="entry name" value="HUPs"/>
    <property type="match status" value="2"/>
</dbReference>
<dbReference type="GO" id="GO:0000049">
    <property type="term" value="F:tRNA binding"/>
    <property type="evidence" value="ECO:0007669"/>
    <property type="project" value="InterPro"/>
</dbReference>
<evidence type="ECO:0000256" key="3">
    <source>
        <dbReference type="ARBA" id="ARBA00022598"/>
    </source>
</evidence>
<dbReference type="EC" id="6.1.1.5" evidence="10"/>
<dbReference type="HAMAP" id="MF_02002">
    <property type="entry name" value="Ile_tRNA_synth_type1"/>
    <property type="match status" value="1"/>
</dbReference>
<reference evidence="13 14" key="1">
    <citation type="submission" date="2019-11" db="EMBL/GenBank/DDBJ databases">
        <title>Complete genome sequence of Spiroplasma tabanidicola TAUS-1 (DSM 22603).</title>
        <authorList>
            <person name="Huang C.-T."/>
            <person name="Lin Y.-C."/>
            <person name="Kuo C.-H."/>
        </authorList>
    </citation>
    <scope>NUCLEOTIDE SEQUENCE [LARGE SCALE GENOMIC DNA]</scope>
    <source>
        <strain evidence="13 14">TAUS-1</strain>
    </source>
</reference>
<dbReference type="CDD" id="cd00818">
    <property type="entry name" value="IleRS_core"/>
    <property type="match status" value="1"/>
</dbReference>
<accession>A0A6I6CCW8</accession>
<evidence type="ECO:0000259" key="11">
    <source>
        <dbReference type="Pfam" id="PF00133"/>
    </source>
</evidence>
<dbReference type="Gene3D" id="1.10.10.830">
    <property type="entry name" value="Ile-tRNA synthetase CP2 domain-like"/>
    <property type="match status" value="1"/>
</dbReference>
<dbReference type="Pfam" id="PF08264">
    <property type="entry name" value="Anticodon_1"/>
    <property type="match status" value="1"/>
</dbReference>
<evidence type="ECO:0000313" key="13">
    <source>
        <dbReference type="EMBL" id="QGS52138.1"/>
    </source>
</evidence>
<keyword evidence="6 10" id="KW-0648">Protein biosynthesis</keyword>
<organism evidence="13 14">
    <name type="scientific">Spiroplasma tabanidicola</name>
    <dbReference type="NCBI Taxonomy" id="324079"/>
    <lineage>
        <taxon>Bacteria</taxon>
        <taxon>Bacillati</taxon>
        <taxon>Mycoplasmatota</taxon>
        <taxon>Mollicutes</taxon>
        <taxon>Entomoplasmatales</taxon>
        <taxon>Spiroplasmataceae</taxon>
        <taxon>Spiroplasma</taxon>
    </lineage>
</organism>
<name>A0A6I6CCW8_9MOLU</name>
<comment type="subcellular location">
    <subcellularLocation>
        <location evidence="10">Cytoplasm</location>
    </subcellularLocation>
</comment>
<dbReference type="GO" id="GO:0006428">
    <property type="term" value="P:isoleucyl-tRNA aminoacylation"/>
    <property type="evidence" value="ECO:0007669"/>
    <property type="project" value="UniProtKB-UniRule"/>
</dbReference>
<dbReference type="PANTHER" id="PTHR42765">
    <property type="entry name" value="SOLEUCYL-TRNA SYNTHETASE"/>
    <property type="match status" value="1"/>
</dbReference>
<dbReference type="InterPro" id="IPR033708">
    <property type="entry name" value="Anticodon_Ile_BEm"/>
</dbReference>
<comment type="domain">
    <text evidence="10">IleRS has two distinct active sites: one for aminoacylation and one for editing. The misactivated valine is translocated from the active site to the editing site, which sterically excludes the correctly activated isoleucine. The single editing site contains two valyl binding pockets, one specific for each substrate (Val-AMP or Val-tRNA(Ile)).</text>
</comment>
<protein>
    <recommendedName>
        <fullName evidence="10">Isoleucine--tRNA ligase</fullName>
        <ecNumber evidence="10">6.1.1.5</ecNumber>
    </recommendedName>
    <alternativeName>
        <fullName evidence="10">Isoleucyl-tRNA synthetase</fullName>
        <shortName evidence="10">IleRS</shortName>
    </alternativeName>
</protein>
<comment type="function">
    <text evidence="8 10">Catalyzes the attachment of isoleucine to tRNA(Ile). As IleRS can inadvertently accommodate and process structurally similar amino acids such as valine, to avoid such errors it has two additional distinct tRNA(Ile)-dependent editing activities. One activity is designated as 'pretransfer' editing and involves the hydrolysis of activated Val-AMP. The other activity is designated 'posttransfer' editing and involves deacylation of mischarged Val-tRNA(Ile).</text>
</comment>
<dbReference type="PROSITE" id="PS00178">
    <property type="entry name" value="AA_TRNA_LIGASE_I"/>
    <property type="match status" value="1"/>
</dbReference>
<dbReference type="FunFam" id="3.40.50.620:FF:000152">
    <property type="entry name" value="Isoleucine--tRNA ligase"/>
    <property type="match status" value="1"/>
</dbReference>
<dbReference type="InterPro" id="IPR014729">
    <property type="entry name" value="Rossmann-like_a/b/a_fold"/>
</dbReference>
<keyword evidence="10" id="KW-0479">Metal-binding</keyword>
<dbReference type="GO" id="GO:0002161">
    <property type="term" value="F:aminoacyl-tRNA deacylase activity"/>
    <property type="evidence" value="ECO:0007669"/>
    <property type="project" value="InterPro"/>
</dbReference>
<feature type="short sequence motif" description="'KMSKS' region" evidence="10">
    <location>
        <begin position="593"/>
        <end position="597"/>
    </location>
</feature>
<dbReference type="CDD" id="cd07960">
    <property type="entry name" value="Anticodon_Ia_Ile_BEm"/>
    <property type="match status" value="1"/>
</dbReference>